<sequence>MSIQIRYATEADGPALGQINIDSFKHQRYWGNVFPGLDDAAIHPVKHFRSLEKMADPTVHVLSAVDTAAGDQVVGYARWTIPGESNPNVVALSEEAKKTTADMSSVMPAGMSMPIYRDFFTKMKKYRGEYVKEDDMILDFLATSPSAQGKGVGTRLLRWGMDQADARNARIYLEATADGYPLYRKHGWTTAFAEDPYFQWLFDNTKYNIHRNAASLAAHFQYGLNCKTPMFVAKAPPSDKRSSSVVGVCWWYSPHPPTKPVSWTVWAQDWVLSFRQLLYNVRFGGRGGLNMRRYQLWKSMQKETHDAVWTDPRGYYFCNVIAVSAEMRGQGLGRKLVEVVTKQADREGIPCYLESSKGVPNLIIYQKLGFELVREINCVDGDDACKLYCMVRQPNEKARFG</sequence>
<evidence type="ECO:0000259" key="1">
    <source>
        <dbReference type="PROSITE" id="PS51186"/>
    </source>
</evidence>
<evidence type="ECO:0000313" key="3">
    <source>
        <dbReference type="Proteomes" id="UP000007963"/>
    </source>
</evidence>
<dbReference type="GeneID" id="4355557"/>
<dbReference type="OrthoDB" id="512662at2759"/>
<reference evidence="3" key="1">
    <citation type="submission" date="2005-09" db="EMBL/GenBank/DDBJ databases">
        <title>Annotation of the Aspergillus terreus NIH2624 genome.</title>
        <authorList>
            <person name="Birren B.W."/>
            <person name="Lander E.S."/>
            <person name="Galagan J.E."/>
            <person name="Nusbaum C."/>
            <person name="Devon K."/>
            <person name="Henn M."/>
            <person name="Ma L.-J."/>
            <person name="Jaffe D.B."/>
            <person name="Butler J."/>
            <person name="Alvarez P."/>
            <person name="Gnerre S."/>
            <person name="Grabherr M."/>
            <person name="Kleber M."/>
            <person name="Mauceli E.W."/>
            <person name="Brockman W."/>
            <person name="Rounsley S."/>
            <person name="Young S.K."/>
            <person name="LaButti K."/>
            <person name="Pushparaj V."/>
            <person name="DeCaprio D."/>
            <person name="Crawford M."/>
            <person name="Koehrsen M."/>
            <person name="Engels R."/>
            <person name="Montgomery P."/>
            <person name="Pearson M."/>
            <person name="Howarth C."/>
            <person name="Larson L."/>
            <person name="Luoma S."/>
            <person name="White J."/>
            <person name="Alvarado L."/>
            <person name="Kodira C.D."/>
            <person name="Zeng Q."/>
            <person name="Oleary S."/>
            <person name="Yandava C."/>
            <person name="Denning D.W."/>
            <person name="Nierman W.C."/>
            <person name="Milne T."/>
            <person name="Madden K."/>
        </authorList>
    </citation>
    <scope>NUCLEOTIDE SEQUENCE [LARGE SCALE GENOMIC DNA]</scope>
    <source>
        <strain evidence="3">NIH 2624 / FGSC A1156</strain>
    </source>
</reference>
<dbReference type="AlphaFoldDB" id="Q0CZT8"/>
<dbReference type="VEuPathDB" id="FungiDB:ATEG_00796"/>
<dbReference type="InterPro" id="IPR052523">
    <property type="entry name" value="Trichothecene_AcTrans"/>
</dbReference>
<gene>
    <name evidence="2" type="ORF">ATEG_00796</name>
</gene>
<dbReference type="EMBL" id="CH476594">
    <property type="protein sequence ID" value="EAU39442.1"/>
    <property type="molecule type" value="Genomic_DNA"/>
</dbReference>
<feature type="domain" description="N-acetyltransferase" evidence="1">
    <location>
        <begin position="3"/>
        <end position="205"/>
    </location>
</feature>
<dbReference type="InterPro" id="IPR016181">
    <property type="entry name" value="Acyl_CoA_acyltransferase"/>
</dbReference>
<dbReference type="RefSeq" id="XP_001210882.1">
    <property type="nucleotide sequence ID" value="XM_001210882.1"/>
</dbReference>
<organism evidence="2 3">
    <name type="scientific">Aspergillus terreus (strain NIH 2624 / FGSC A1156)</name>
    <dbReference type="NCBI Taxonomy" id="341663"/>
    <lineage>
        <taxon>Eukaryota</taxon>
        <taxon>Fungi</taxon>
        <taxon>Dikarya</taxon>
        <taxon>Ascomycota</taxon>
        <taxon>Pezizomycotina</taxon>
        <taxon>Eurotiomycetes</taxon>
        <taxon>Eurotiomycetidae</taxon>
        <taxon>Eurotiales</taxon>
        <taxon>Aspergillaceae</taxon>
        <taxon>Aspergillus</taxon>
        <taxon>Aspergillus subgen. Circumdati</taxon>
    </lineage>
</organism>
<dbReference type="eggNOG" id="ENOG502RR34">
    <property type="taxonomic scope" value="Eukaryota"/>
</dbReference>
<dbReference type="STRING" id="341663.Q0CZT8"/>
<dbReference type="Pfam" id="PF13508">
    <property type="entry name" value="Acetyltransf_7"/>
    <property type="match status" value="1"/>
</dbReference>
<name>Q0CZT8_ASPTN</name>
<accession>Q0CZT8</accession>
<dbReference type="CDD" id="cd04301">
    <property type="entry name" value="NAT_SF"/>
    <property type="match status" value="2"/>
</dbReference>
<dbReference type="Proteomes" id="UP000007963">
    <property type="component" value="Unassembled WGS sequence"/>
</dbReference>
<dbReference type="SUPFAM" id="SSF55729">
    <property type="entry name" value="Acyl-CoA N-acyltransferases (Nat)"/>
    <property type="match status" value="2"/>
</dbReference>
<dbReference type="HOGENOM" id="CLU_686922_0_0_1"/>
<dbReference type="PANTHER" id="PTHR42791:SF4">
    <property type="entry name" value="ACETYLTRANSFERASE, GNAT FAMILY FAMILY (AFU_ORTHOLOGUE AFUA_4G09540)-RELATED"/>
    <property type="match status" value="1"/>
</dbReference>
<dbReference type="PANTHER" id="PTHR42791">
    <property type="entry name" value="GNAT FAMILY ACETYLTRANSFERASE"/>
    <property type="match status" value="1"/>
</dbReference>
<dbReference type="Gene3D" id="3.40.630.30">
    <property type="match status" value="2"/>
</dbReference>
<protein>
    <recommendedName>
        <fullName evidence="1">N-acetyltransferase domain-containing protein</fullName>
    </recommendedName>
</protein>
<feature type="domain" description="N-acetyltransferase" evidence="1">
    <location>
        <begin position="321"/>
        <end position="392"/>
    </location>
</feature>
<dbReference type="OMA" id="PEAYESH"/>
<dbReference type="Pfam" id="PF00583">
    <property type="entry name" value="Acetyltransf_1"/>
    <property type="match status" value="1"/>
</dbReference>
<proteinExistence type="predicted"/>
<dbReference type="InterPro" id="IPR000182">
    <property type="entry name" value="GNAT_dom"/>
</dbReference>
<evidence type="ECO:0000313" key="2">
    <source>
        <dbReference type="EMBL" id="EAU39442.1"/>
    </source>
</evidence>
<dbReference type="GO" id="GO:0016747">
    <property type="term" value="F:acyltransferase activity, transferring groups other than amino-acyl groups"/>
    <property type="evidence" value="ECO:0007669"/>
    <property type="project" value="InterPro"/>
</dbReference>
<dbReference type="PROSITE" id="PS51186">
    <property type="entry name" value="GNAT"/>
    <property type="match status" value="2"/>
</dbReference>